<dbReference type="RefSeq" id="WP_187794907.1">
    <property type="nucleotide sequence ID" value="NZ_JACOQL010000007.1"/>
</dbReference>
<organism evidence="1 2">
    <name type="scientific">Paracoccus amoyensis</name>
    <dbReference type="NCBI Taxonomy" id="2760093"/>
    <lineage>
        <taxon>Bacteria</taxon>
        <taxon>Pseudomonadati</taxon>
        <taxon>Pseudomonadota</taxon>
        <taxon>Alphaproteobacteria</taxon>
        <taxon>Rhodobacterales</taxon>
        <taxon>Paracoccaceae</taxon>
        <taxon>Paracoccus</taxon>
    </lineage>
</organism>
<comment type="caution">
    <text evidence="1">The sequence shown here is derived from an EMBL/GenBank/DDBJ whole genome shotgun (WGS) entry which is preliminary data.</text>
</comment>
<gene>
    <name evidence="1" type="ORF">H4P12_17400</name>
</gene>
<dbReference type="Proteomes" id="UP000608594">
    <property type="component" value="Unassembled WGS sequence"/>
</dbReference>
<reference evidence="1" key="1">
    <citation type="submission" date="2020-08" db="EMBL/GenBank/DDBJ databases">
        <title>Paracoccus amoyensis sp. nov., isolated from the surface seawater at coast of Xiamen, Fujian.</title>
        <authorList>
            <person name="Lyu L."/>
        </authorList>
    </citation>
    <scope>NUCLEOTIDE SEQUENCE</scope>
    <source>
        <strain evidence="1">11-3</strain>
    </source>
</reference>
<dbReference type="InterPro" id="IPR025409">
    <property type="entry name" value="DUF4303"/>
</dbReference>
<feature type="non-terminal residue" evidence="1">
    <location>
        <position position="1"/>
    </location>
</feature>
<dbReference type="AlphaFoldDB" id="A0A926GK86"/>
<sequence length="105" mass="11771">DSPYVDYGRKYFSAVNAAFDKLPEMTEEMSPDQWDREYNFRISAMTKAMQALSAEGLFGDGQKRENLLLIVEVVPPDASNTERARLLNKAGSPALEAWIEEAAEP</sequence>
<accession>A0A926GK86</accession>
<dbReference type="EMBL" id="JACOQL010000007">
    <property type="protein sequence ID" value="MBC9248442.1"/>
    <property type="molecule type" value="Genomic_DNA"/>
</dbReference>
<proteinExistence type="predicted"/>
<name>A0A926GK86_9RHOB</name>
<protein>
    <submittedName>
        <fullName evidence="1">DUF4303 domain-containing protein</fullName>
    </submittedName>
</protein>
<keyword evidence="2" id="KW-1185">Reference proteome</keyword>
<dbReference type="Pfam" id="PF14136">
    <property type="entry name" value="DUF4303"/>
    <property type="match status" value="1"/>
</dbReference>
<evidence type="ECO:0000313" key="1">
    <source>
        <dbReference type="EMBL" id="MBC9248442.1"/>
    </source>
</evidence>
<evidence type="ECO:0000313" key="2">
    <source>
        <dbReference type="Proteomes" id="UP000608594"/>
    </source>
</evidence>